<dbReference type="PANTHER" id="PTHR21198:SF2">
    <property type="entry name" value="GLUTAMATE RACEMASE"/>
    <property type="match status" value="1"/>
</dbReference>
<gene>
    <name evidence="8" type="primary">murI</name>
    <name evidence="9" type="ORF">AWM75_02290</name>
</gene>
<protein>
    <recommendedName>
        <fullName evidence="7 8">Glutamate racemase</fullName>
        <ecNumber evidence="2 8">5.1.1.3</ecNumber>
    </recommendedName>
</protein>
<feature type="binding site" evidence="8">
    <location>
        <begin position="187"/>
        <end position="188"/>
    </location>
    <ligand>
        <name>substrate</name>
    </ligand>
</feature>
<dbReference type="AlphaFoldDB" id="A0A120IAR4"/>
<dbReference type="PROSITE" id="PS00923">
    <property type="entry name" value="ASP_GLU_RACEMASE_1"/>
    <property type="match status" value="1"/>
</dbReference>
<dbReference type="Proteomes" id="UP000062260">
    <property type="component" value="Chromosome"/>
</dbReference>
<dbReference type="GO" id="GO:0008360">
    <property type="term" value="P:regulation of cell shape"/>
    <property type="evidence" value="ECO:0007669"/>
    <property type="project" value="UniProtKB-KW"/>
</dbReference>
<feature type="binding site" evidence="8">
    <location>
        <begin position="10"/>
        <end position="11"/>
    </location>
    <ligand>
        <name>substrate</name>
    </ligand>
</feature>
<keyword evidence="6 8" id="KW-0961">Cell wall biogenesis/degradation</keyword>
<dbReference type="Pfam" id="PF01177">
    <property type="entry name" value="Asp_Glu_race"/>
    <property type="match status" value="1"/>
</dbReference>
<dbReference type="PANTHER" id="PTHR21198">
    <property type="entry name" value="GLUTAMATE RACEMASE"/>
    <property type="match status" value="1"/>
</dbReference>
<dbReference type="KEGG" id="auh:AWM75_02290"/>
<dbReference type="Gene3D" id="3.40.50.1860">
    <property type="match status" value="2"/>
</dbReference>
<keyword evidence="10" id="KW-1185">Reference proteome</keyword>
<reference evidence="10" key="2">
    <citation type="submission" date="2016-01" db="EMBL/GenBank/DDBJ databases">
        <title>Six Aerococcus type strain genome sequencing and assembly using PacBio and Illumina Hiseq.</title>
        <authorList>
            <person name="Carkaci D."/>
            <person name="Dargis R."/>
            <person name="Nielsen X.C."/>
            <person name="Skovgaard O."/>
            <person name="Fuursted K."/>
            <person name="Christensen J.J."/>
        </authorList>
    </citation>
    <scope>NUCLEOTIDE SEQUENCE [LARGE SCALE GENOMIC DNA]</scope>
    <source>
        <strain evidence="10">CCUG42038B</strain>
    </source>
</reference>
<dbReference type="InterPro" id="IPR018187">
    <property type="entry name" value="Asp/Glu_racemase_AS_1"/>
</dbReference>
<keyword evidence="4 8" id="KW-0573">Peptidoglycan synthesis</keyword>
<dbReference type="InterPro" id="IPR033134">
    <property type="entry name" value="Asp/Glu_racemase_AS_2"/>
</dbReference>
<keyword evidence="5 8" id="KW-0413">Isomerase</keyword>
<comment type="similarity">
    <text evidence="8">Belongs to the aspartate/glutamate racemases family.</text>
</comment>
<evidence type="ECO:0000313" key="10">
    <source>
        <dbReference type="Proteomes" id="UP000062260"/>
    </source>
</evidence>
<comment type="catalytic activity">
    <reaction evidence="1 8">
        <text>L-glutamate = D-glutamate</text>
        <dbReference type="Rhea" id="RHEA:12813"/>
        <dbReference type="ChEBI" id="CHEBI:29985"/>
        <dbReference type="ChEBI" id="CHEBI:29986"/>
        <dbReference type="EC" id="5.1.1.3"/>
    </reaction>
</comment>
<keyword evidence="3 8" id="KW-0133">Cell shape</keyword>
<feature type="active site" description="Proton donor/acceptor" evidence="8">
    <location>
        <position position="186"/>
    </location>
</feature>
<dbReference type="SUPFAM" id="SSF53681">
    <property type="entry name" value="Aspartate/glutamate racemase"/>
    <property type="match status" value="2"/>
</dbReference>
<dbReference type="OrthoDB" id="9801055at2"/>
<evidence type="ECO:0000256" key="4">
    <source>
        <dbReference type="ARBA" id="ARBA00022984"/>
    </source>
</evidence>
<comment type="function">
    <text evidence="8">Provides the (R)-glutamate required for cell wall biosynthesis.</text>
</comment>
<dbReference type="RefSeq" id="WP_067977734.1">
    <property type="nucleotide sequence ID" value="NZ_CP014163.1"/>
</dbReference>
<dbReference type="UniPathway" id="UPA00219"/>
<dbReference type="NCBIfam" id="TIGR00067">
    <property type="entry name" value="glut_race"/>
    <property type="match status" value="1"/>
</dbReference>
<feature type="active site" description="Proton donor/acceptor" evidence="8">
    <location>
        <position position="73"/>
    </location>
</feature>
<evidence type="ECO:0000256" key="7">
    <source>
        <dbReference type="ARBA" id="ARBA00070053"/>
    </source>
</evidence>
<name>A0A120IAR4_9LACT</name>
<feature type="binding site" evidence="8">
    <location>
        <begin position="74"/>
        <end position="75"/>
    </location>
    <ligand>
        <name>substrate</name>
    </ligand>
</feature>
<accession>A0A120IAR4</accession>
<evidence type="ECO:0000256" key="8">
    <source>
        <dbReference type="HAMAP-Rule" id="MF_00258"/>
    </source>
</evidence>
<evidence type="ECO:0000256" key="3">
    <source>
        <dbReference type="ARBA" id="ARBA00022960"/>
    </source>
</evidence>
<proteinExistence type="inferred from homology"/>
<feature type="binding site" evidence="8">
    <location>
        <begin position="42"/>
        <end position="43"/>
    </location>
    <ligand>
        <name>substrate</name>
    </ligand>
</feature>
<organism evidence="9 10">
    <name type="scientific">Aerococcus urinaehominis</name>
    <dbReference type="NCBI Taxonomy" id="128944"/>
    <lineage>
        <taxon>Bacteria</taxon>
        <taxon>Bacillati</taxon>
        <taxon>Bacillota</taxon>
        <taxon>Bacilli</taxon>
        <taxon>Lactobacillales</taxon>
        <taxon>Aerococcaceae</taxon>
        <taxon>Aerococcus</taxon>
    </lineage>
</organism>
<evidence type="ECO:0000256" key="2">
    <source>
        <dbReference type="ARBA" id="ARBA00013090"/>
    </source>
</evidence>
<dbReference type="FunFam" id="3.40.50.1860:FF:000002">
    <property type="entry name" value="Glutamate racemase"/>
    <property type="match status" value="1"/>
</dbReference>
<dbReference type="InterPro" id="IPR004391">
    <property type="entry name" value="Glu_race"/>
</dbReference>
<dbReference type="PROSITE" id="PS00924">
    <property type="entry name" value="ASP_GLU_RACEMASE_2"/>
    <property type="match status" value="1"/>
</dbReference>
<evidence type="ECO:0000313" key="9">
    <source>
        <dbReference type="EMBL" id="AMB98891.1"/>
    </source>
</evidence>
<comment type="pathway">
    <text evidence="8">Cell wall biogenesis; peptidoglycan biosynthesis.</text>
</comment>
<reference evidence="9 10" key="1">
    <citation type="journal article" date="2016" name="Genome Announc.">
        <title>Complete Genome Sequences of Aerococcus christensenii CCUG 28831T, Aerococcus sanguinicola CCUG 43001T, Aerococcus urinae CCUG 36881T, Aerococcus urinaeequi CCUG 28094T, Aerococcus urinaehominis CCUG 42038 BT, and Aerococcus viridans CCUG 4311T.</title>
        <authorList>
            <person name="Carkaci D."/>
            <person name="Dargis R."/>
            <person name="Nielsen X.C."/>
            <person name="Skovgaard O."/>
            <person name="Fuursted K."/>
            <person name="Christensen J.J."/>
        </authorList>
    </citation>
    <scope>NUCLEOTIDE SEQUENCE [LARGE SCALE GENOMIC DNA]</scope>
    <source>
        <strain evidence="9 10">CCUG42038B</strain>
    </source>
</reference>
<dbReference type="GO" id="GO:0071555">
    <property type="term" value="P:cell wall organization"/>
    <property type="evidence" value="ECO:0007669"/>
    <property type="project" value="UniProtKB-KW"/>
</dbReference>
<dbReference type="EMBL" id="CP014163">
    <property type="protein sequence ID" value="AMB98891.1"/>
    <property type="molecule type" value="Genomic_DNA"/>
</dbReference>
<dbReference type="GO" id="GO:0042802">
    <property type="term" value="F:identical protein binding"/>
    <property type="evidence" value="ECO:0007669"/>
    <property type="project" value="UniProtKB-ARBA"/>
</dbReference>
<sequence>MQNNPIGFIDSGVGGLTVLKAAKAQLGQESLIYFGDNARCPYGPRPADQILTYVNQIVDFLLTKQIKLLVIACNTATAVTLNALQARLDIPVVGVIMPGVKAALAASQAEGRIGIIATEGTINSQIYQELLLDQAKDLKLYPLACPEFVDLVEERQVYSSDQIQTTVSRKLADLKKQDLDALILGCTHFPLIEKEIGLAVGNQVQLINSGREAIKDVKAVLNQFNLRASDNHLPSYHYYTSGDVGQFKSIAQAWLGDHIHVDHIDLKNEMEEAHD</sequence>
<evidence type="ECO:0000256" key="6">
    <source>
        <dbReference type="ARBA" id="ARBA00023316"/>
    </source>
</evidence>
<dbReference type="InterPro" id="IPR001920">
    <property type="entry name" value="Asp/Glu_race"/>
</dbReference>
<evidence type="ECO:0000256" key="1">
    <source>
        <dbReference type="ARBA" id="ARBA00001602"/>
    </source>
</evidence>
<dbReference type="InterPro" id="IPR015942">
    <property type="entry name" value="Asp/Glu/hydantoin_racemase"/>
</dbReference>
<dbReference type="GO" id="GO:0008881">
    <property type="term" value="F:glutamate racemase activity"/>
    <property type="evidence" value="ECO:0007669"/>
    <property type="project" value="UniProtKB-UniRule"/>
</dbReference>
<evidence type="ECO:0000256" key="5">
    <source>
        <dbReference type="ARBA" id="ARBA00023235"/>
    </source>
</evidence>
<dbReference type="HAMAP" id="MF_00258">
    <property type="entry name" value="Glu_racemase"/>
    <property type="match status" value="1"/>
</dbReference>
<dbReference type="STRING" id="128944.AWM75_02290"/>
<dbReference type="EC" id="5.1.1.3" evidence="2 8"/>
<dbReference type="GO" id="GO:0009252">
    <property type="term" value="P:peptidoglycan biosynthetic process"/>
    <property type="evidence" value="ECO:0007669"/>
    <property type="project" value="UniProtKB-UniRule"/>
</dbReference>